<comment type="similarity">
    <text evidence="5">Belongs to the class-III pyridoxal-phosphate-dependent aminotransferase family.</text>
</comment>
<dbReference type="GO" id="GO:0030170">
    <property type="term" value="F:pyridoxal phosphate binding"/>
    <property type="evidence" value="ECO:0007669"/>
    <property type="project" value="InterPro"/>
</dbReference>
<dbReference type="SUPFAM" id="SSF53383">
    <property type="entry name" value="PLP-dependent transferases"/>
    <property type="match status" value="1"/>
</dbReference>
<dbReference type="FunFam" id="3.40.640.10:FF:000004">
    <property type="entry name" value="Acetylornithine aminotransferase"/>
    <property type="match status" value="1"/>
</dbReference>
<dbReference type="GO" id="GO:0042802">
    <property type="term" value="F:identical protein binding"/>
    <property type="evidence" value="ECO:0007669"/>
    <property type="project" value="TreeGrafter"/>
</dbReference>
<dbReference type="GO" id="GO:0008483">
    <property type="term" value="F:transaminase activity"/>
    <property type="evidence" value="ECO:0007669"/>
    <property type="project" value="UniProtKB-KW"/>
</dbReference>
<name>A0A419V6K1_9BACL</name>
<evidence type="ECO:0000256" key="4">
    <source>
        <dbReference type="ARBA" id="ARBA00022898"/>
    </source>
</evidence>
<dbReference type="InterPro" id="IPR015421">
    <property type="entry name" value="PyrdxlP-dep_Trfase_major"/>
</dbReference>
<evidence type="ECO:0000256" key="5">
    <source>
        <dbReference type="RuleBase" id="RU003560"/>
    </source>
</evidence>
<dbReference type="InterPro" id="IPR050103">
    <property type="entry name" value="Class-III_PLP-dep_AT"/>
</dbReference>
<proteinExistence type="inferred from homology"/>
<dbReference type="InterPro" id="IPR005814">
    <property type="entry name" value="Aminotrans_3"/>
</dbReference>
<dbReference type="PANTHER" id="PTHR11986">
    <property type="entry name" value="AMINOTRANSFERASE CLASS III"/>
    <property type="match status" value="1"/>
</dbReference>
<protein>
    <submittedName>
        <fullName evidence="6">Acetylornithine aminotransferase</fullName>
    </submittedName>
</protein>
<dbReference type="NCBIfam" id="NF002325">
    <property type="entry name" value="PRK01278.1"/>
    <property type="match status" value="1"/>
</dbReference>
<evidence type="ECO:0000256" key="2">
    <source>
        <dbReference type="ARBA" id="ARBA00022576"/>
    </source>
</evidence>
<dbReference type="RefSeq" id="WP_120192407.1">
    <property type="nucleotide sequence ID" value="NZ_RAPK01000007.1"/>
</dbReference>
<comment type="cofactor">
    <cofactor evidence="1">
        <name>pyridoxal 5'-phosphate</name>
        <dbReference type="ChEBI" id="CHEBI:597326"/>
    </cofactor>
</comment>
<dbReference type="Gene3D" id="3.90.1150.10">
    <property type="entry name" value="Aspartate Aminotransferase, domain 1"/>
    <property type="match status" value="1"/>
</dbReference>
<keyword evidence="7" id="KW-1185">Reference proteome</keyword>
<dbReference type="EMBL" id="RAPK01000007">
    <property type="protein sequence ID" value="RKD75536.1"/>
    <property type="molecule type" value="Genomic_DNA"/>
</dbReference>
<dbReference type="Proteomes" id="UP000285120">
    <property type="component" value="Unassembled WGS sequence"/>
</dbReference>
<dbReference type="InterPro" id="IPR049704">
    <property type="entry name" value="Aminotrans_3_PPA_site"/>
</dbReference>
<dbReference type="AlphaFoldDB" id="A0A419V6K1"/>
<dbReference type="OrthoDB" id="9807885at2"/>
<dbReference type="PANTHER" id="PTHR11986:SF79">
    <property type="entry name" value="ACETYLORNITHINE AMINOTRANSFERASE, MITOCHONDRIAL"/>
    <property type="match status" value="1"/>
</dbReference>
<organism evidence="6 7">
    <name type="scientific">Sinobaca qinghaiensis</name>
    <dbReference type="NCBI Taxonomy" id="342944"/>
    <lineage>
        <taxon>Bacteria</taxon>
        <taxon>Bacillati</taxon>
        <taxon>Bacillota</taxon>
        <taxon>Bacilli</taxon>
        <taxon>Bacillales</taxon>
        <taxon>Sporolactobacillaceae</taxon>
        <taxon>Sinobaca</taxon>
    </lineage>
</organism>
<dbReference type="CDD" id="cd00610">
    <property type="entry name" value="OAT_like"/>
    <property type="match status" value="1"/>
</dbReference>
<dbReference type="Gene3D" id="3.40.640.10">
    <property type="entry name" value="Type I PLP-dependent aspartate aminotransferase-like (Major domain)"/>
    <property type="match status" value="1"/>
</dbReference>
<dbReference type="PROSITE" id="PS00600">
    <property type="entry name" value="AA_TRANSFER_CLASS_3"/>
    <property type="match status" value="1"/>
</dbReference>
<evidence type="ECO:0000256" key="3">
    <source>
        <dbReference type="ARBA" id="ARBA00022679"/>
    </source>
</evidence>
<sequence>MNWMERDQNAIMSTYQRLPIAVEKGEGNYLYDTEGKAYLDLFTGLAVNLLGHSHPYLLKKLGEQSEKFLHISNIFLNQPAIELAERMIEQSIPGKVFFANSGAEATEAAVKLVHKWKKEQKEEKRGIVVLEKSFHGRTLGVVKLTRQPGIYQDFPAADYPVFETVPEDLEQLESVMVKEKPAAFLAEPILGSGGITPLSTDFLQGAEALCRKHNVLFCIDEIQTGIGRTGTFFAYQQAGVIPDMILFAKGIGGGLPLGGIIAGDKLKNKFAPGDHGTTFGPSPLSAALGNAVMDVLFEQNGLKEGRQRADYFRQQLEGLQLELKTEIEEIRGLGMMLGVKLDADAEKVKSIQEALLHRGFMVNIAQQTIIRLLPPLTLQKEEADSFIQAFKEELISRRQEASV</sequence>
<dbReference type="InterPro" id="IPR015424">
    <property type="entry name" value="PyrdxlP-dep_Trfase"/>
</dbReference>
<evidence type="ECO:0000313" key="7">
    <source>
        <dbReference type="Proteomes" id="UP000285120"/>
    </source>
</evidence>
<dbReference type="InterPro" id="IPR015422">
    <property type="entry name" value="PyrdxlP-dep_Trfase_small"/>
</dbReference>
<comment type="caution">
    <text evidence="6">The sequence shown here is derived from an EMBL/GenBank/DDBJ whole genome shotgun (WGS) entry which is preliminary data.</text>
</comment>
<keyword evidence="3 6" id="KW-0808">Transferase</keyword>
<keyword evidence="2 6" id="KW-0032">Aminotransferase</keyword>
<dbReference type="Pfam" id="PF00202">
    <property type="entry name" value="Aminotran_3"/>
    <property type="match status" value="1"/>
</dbReference>
<evidence type="ECO:0000313" key="6">
    <source>
        <dbReference type="EMBL" id="RKD75536.1"/>
    </source>
</evidence>
<dbReference type="PIRSF" id="PIRSF000521">
    <property type="entry name" value="Transaminase_4ab_Lys_Orn"/>
    <property type="match status" value="1"/>
</dbReference>
<gene>
    <name evidence="6" type="ORF">ATL39_1235</name>
</gene>
<keyword evidence="4 5" id="KW-0663">Pyridoxal phosphate</keyword>
<evidence type="ECO:0000256" key="1">
    <source>
        <dbReference type="ARBA" id="ARBA00001933"/>
    </source>
</evidence>
<reference evidence="6 7" key="1">
    <citation type="submission" date="2018-09" db="EMBL/GenBank/DDBJ databases">
        <title>Genomic Encyclopedia of Archaeal and Bacterial Type Strains, Phase II (KMG-II): from individual species to whole genera.</title>
        <authorList>
            <person name="Goeker M."/>
        </authorList>
    </citation>
    <scope>NUCLEOTIDE SEQUENCE [LARGE SCALE GENOMIC DNA]</scope>
    <source>
        <strain evidence="6 7">DSM 17008</strain>
    </source>
</reference>
<accession>A0A419V6K1</accession>